<reference evidence="2 3" key="1">
    <citation type="journal article" date="2018" name="New Phytol.">
        <title>Phylogenomics of Endogonaceae and evolution of mycorrhizas within Mucoromycota.</title>
        <authorList>
            <person name="Chang Y."/>
            <person name="Desiro A."/>
            <person name="Na H."/>
            <person name="Sandor L."/>
            <person name="Lipzen A."/>
            <person name="Clum A."/>
            <person name="Barry K."/>
            <person name="Grigoriev I.V."/>
            <person name="Martin F.M."/>
            <person name="Stajich J.E."/>
            <person name="Smith M.E."/>
            <person name="Bonito G."/>
            <person name="Spatafora J.W."/>
        </authorList>
    </citation>
    <scope>NUCLEOTIDE SEQUENCE [LARGE SCALE GENOMIC DNA]</scope>
    <source>
        <strain evidence="2 3">GMNB39</strain>
    </source>
</reference>
<accession>A0A433DK18</accession>
<sequence>MPLERSRTWHTYNTRPAPQRKRKKRVLDYRPKVPTRSVVGVVLERTFDIGDDHLSDKLVKRDLLLPAKLGLSLGRVAEQEVDLSGAEILLVDTDTDFARLSVLAHLVHTLALPDDLATRYGKRLLYEGPHRVRLSRRQHEVLRLVLLEHQPHPLDVVARMAPVTLRVKVTQIETFLAVEVDVGDGAGDLARDKGAACGKGDESVRSRAMM</sequence>
<evidence type="ECO:0000313" key="2">
    <source>
        <dbReference type="EMBL" id="RUP51218.1"/>
    </source>
</evidence>
<comment type="caution">
    <text evidence="2">The sequence shown here is derived from an EMBL/GenBank/DDBJ whole genome shotgun (WGS) entry which is preliminary data.</text>
</comment>
<evidence type="ECO:0000256" key="1">
    <source>
        <dbReference type="SAM" id="MobiDB-lite"/>
    </source>
</evidence>
<gene>
    <name evidence="2" type="ORF">BC936DRAFT_149368</name>
</gene>
<evidence type="ECO:0000313" key="3">
    <source>
        <dbReference type="Proteomes" id="UP000268093"/>
    </source>
</evidence>
<dbReference type="AlphaFoldDB" id="A0A433DK18"/>
<feature type="region of interest" description="Disordered" evidence="1">
    <location>
        <begin position="1"/>
        <end position="24"/>
    </location>
</feature>
<dbReference type="OrthoDB" id="10253554at2759"/>
<name>A0A433DK18_9FUNG</name>
<proteinExistence type="predicted"/>
<keyword evidence="3" id="KW-1185">Reference proteome</keyword>
<protein>
    <submittedName>
        <fullName evidence="2">Uncharacterized protein</fullName>
    </submittedName>
</protein>
<organism evidence="2 3">
    <name type="scientific">Jimgerdemannia flammicorona</name>
    <dbReference type="NCBI Taxonomy" id="994334"/>
    <lineage>
        <taxon>Eukaryota</taxon>
        <taxon>Fungi</taxon>
        <taxon>Fungi incertae sedis</taxon>
        <taxon>Mucoromycota</taxon>
        <taxon>Mucoromycotina</taxon>
        <taxon>Endogonomycetes</taxon>
        <taxon>Endogonales</taxon>
        <taxon>Endogonaceae</taxon>
        <taxon>Jimgerdemannia</taxon>
    </lineage>
</organism>
<dbReference type="Proteomes" id="UP000268093">
    <property type="component" value="Unassembled WGS sequence"/>
</dbReference>
<dbReference type="EMBL" id="RBNI01000880">
    <property type="protein sequence ID" value="RUP51218.1"/>
    <property type="molecule type" value="Genomic_DNA"/>
</dbReference>